<evidence type="ECO:0000256" key="3">
    <source>
        <dbReference type="ARBA" id="ARBA00005902"/>
    </source>
</evidence>
<sequence>MSLEEEIFKPARKSLLEQQGGREQVIRACREITSYSKKAIFTLHRADSQPELISSELISYLDAISKQLKVVNSISMQNQSLRGSIAGAVEEMVEFFTFGYYKYHGGLMSYVEFSKVVDLLMSSRPQDVVLYIMREQELPSDVETHSLEFIDQCDYLMGLFDCTGEVMRMVISSSTNNAGALEMNKTLSNYKFLMQLYKHYTVLTACYPGISINHGAFDDAPNSKSNIAFKKKLSVFQASIKKIETCLVDLLISDKEIL</sequence>
<dbReference type="InterPro" id="IPR016069">
    <property type="entry name" value="Translin_C"/>
</dbReference>
<keyword evidence="7" id="KW-1185">Reference proteome</keyword>
<dbReference type="RefSeq" id="XP_066830880.1">
    <property type="nucleotide sequence ID" value="XM_066974108.1"/>
</dbReference>
<dbReference type="Proteomes" id="UP001497383">
    <property type="component" value="Chromosome 5"/>
</dbReference>
<evidence type="ECO:0000256" key="2">
    <source>
        <dbReference type="ARBA" id="ARBA00004496"/>
    </source>
</evidence>
<dbReference type="Gene3D" id="1.20.58.190">
    <property type="entry name" value="Translin, domain 1"/>
    <property type="match status" value="1"/>
</dbReference>
<gene>
    <name evidence="6" type="ORF">LODBEIA_P39420</name>
</gene>
<proteinExistence type="inferred from homology"/>
<dbReference type="Gene3D" id="1.20.58.200">
    <property type="entry name" value="Translin, domain 2"/>
    <property type="match status" value="1"/>
</dbReference>
<dbReference type="InterPro" id="IPR016068">
    <property type="entry name" value="Translin_N"/>
</dbReference>
<evidence type="ECO:0000256" key="4">
    <source>
        <dbReference type="ARBA" id="ARBA00022490"/>
    </source>
</evidence>
<keyword evidence="4" id="KW-0963">Cytoplasm</keyword>
<evidence type="ECO:0000313" key="7">
    <source>
        <dbReference type="Proteomes" id="UP001497383"/>
    </source>
</evidence>
<dbReference type="GeneID" id="92209138"/>
<keyword evidence="5" id="KW-0539">Nucleus</keyword>
<name>A0ABP0ZNH8_9ASCO</name>
<dbReference type="SUPFAM" id="SSF74784">
    <property type="entry name" value="Translin"/>
    <property type="match status" value="1"/>
</dbReference>
<dbReference type="CDD" id="cd14820">
    <property type="entry name" value="TRAX"/>
    <property type="match status" value="1"/>
</dbReference>
<dbReference type="EMBL" id="OZ022409">
    <property type="protein sequence ID" value="CAK9439842.1"/>
    <property type="molecule type" value="Genomic_DNA"/>
</dbReference>
<protein>
    <recommendedName>
        <fullName evidence="8">Translin</fullName>
    </recommendedName>
</protein>
<dbReference type="InterPro" id="IPR002848">
    <property type="entry name" value="Translin_fam"/>
</dbReference>
<dbReference type="PANTHER" id="PTHR10741">
    <property type="entry name" value="TRANSLIN AND TRANSLIN ASSOCIATED PROTEIN X"/>
    <property type="match status" value="1"/>
</dbReference>
<comment type="similarity">
    <text evidence="3">Belongs to the translin family.</text>
</comment>
<evidence type="ECO:0000256" key="5">
    <source>
        <dbReference type="ARBA" id="ARBA00023242"/>
    </source>
</evidence>
<accession>A0ABP0ZNH8</accession>
<evidence type="ECO:0008006" key="8">
    <source>
        <dbReference type="Google" id="ProtNLM"/>
    </source>
</evidence>
<dbReference type="InterPro" id="IPR036081">
    <property type="entry name" value="Translin_sf"/>
</dbReference>
<comment type="subcellular location">
    <subcellularLocation>
        <location evidence="2">Cytoplasm</location>
    </subcellularLocation>
    <subcellularLocation>
        <location evidence="1">Nucleus</location>
    </subcellularLocation>
</comment>
<organism evidence="6 7">
    <name type="scientific">Lodderomyces beijingensis</name>
    <dbReference type="NCBI Taxonomy" id="1775926"/>
    <lineage>
        <taxon>Eukaryota</taxon>
        <taxon>Fungi</taxon>
        <taxon>Dikarya</taxon>
        <taxon>Ascomycota</taxon>
        <taxon>Saccharomycotina</taxon>
        <taxon>Pichiomycetes</taxon>
        <taxon>Debaryomycetaceae</taxon>
        <taxon>Candida/Lodderomyces clade</taxon>
        <taxon>Lodderomyces</taxon>
    </lineage>
</organism>
<reference evidence="6 7" key="1">
    <citation type="submission" date="2024-03" db="EMBL/GenBank/DDBJ databases">
        <authorList>
            <person name="Brejova B."/>
        </authorList>
    </citation>
    <scope>NUCLEOTIDE SEQUENCE [LARGE SCALE GENOMIC DNA]</scope>
    <source>
        <strain evidence="6 7">CBS 14171</strain>
    </source>
</reference>
<evidence type="ECO:0000313" key="6">
    <source>
        <dbReference type="EMBL" id="CAK9439842.1"/>
    </source>
</evidence>
<dbReference type="Pfam" id="PF01997">
    <property type="entry name" value="Translin"/>
    <property type="match status" value="1"/>
</dbReference>
<evidence type="ECO:0000256" key="1">
    <source>
        <dbReference type="ARBA" id="ARBA00004123"/>
    </source>
</evidence>